<evidence type="ECO:0000313" key="1">
    <source>
        <dbReference type="EMBL" id="KUM50239.1"/>
    </source>
</evidence>
<comment type="caution">
    <text evidence="2">The sequence shown here is derived from an EMBL/GenBank/DDBJ whole genome shotgun (WGS) entry which is preliminary data.</text>
</comment>
<protein>
    <submittedName>
        <fullName evidence="2">Uncharacterized protein</fullName>
    </submittedName>
</protein>
<gene>
    <name evidence="2" type="ORF">ABT39_MTgene101</name>
    <name evidence="1" type="ORF">ABT39_MTgene82</name>
</gene>
<proteinExistence type="predicted"/>
<geneLocation type="mitochondrion" evidence="2"/>
<dbReference type="AlphaFoldDB" id="A0A117NIP7"/>
<name>A0A117NIP7_PICGL</name>
<keyword evidence="2" id="KW-0496">Mitochondrion</keyword>
<reference evidence="2" key="1">
    <citation type="journal article" date="2015" name="Genome Biol. Evol.">
        <title>Organellar Genomes of White Spruce (Picea glauca): Assembly and Annotation.</title>
        <authorList>
            <person name="Jackman S.D."/>
            <person name="Warren R.L."/>
            <person name="Gibb E.A."/>
            <person name="Vandervalk B.P."/>
            <person name="Mohamadi H."/>
            <person name="Chu J."/>
            <person name="Raymond A."/>
            <person name="Pleasance S."/>
            <person name="Coope R."/>
            <person name="Wildung M.R."/>
            <person name="Ritland C.E."/>
            <person name="Bousquet J."/>
            <person name="Jones S.J."/>
            <person name="Bohlmann J."/>
            <person name="Birol I."/>
        </authorList>
    </citation>
    <scope>NUCLEOTIDE SEQUENCE [LARGE SCALE GENOMIC DNA]</scope>
    <source>
        <tissue evidence="2">Flushing bud</tissue>
    </source>
</reference>
<accession>A0A117NIP7</accession>
<dbReference type="EMBL" id="LKAM01000001">
    <property type="protein sequence ID" value="KUM50258.1"/>
    <property type="molecule type" value="Genomic_DNA"/>
</dbReference>
<organism evidence="2">
    <name type="scientific">Picea glauca</name>
    <name type="common">White spruce</name>
    <name type="synonym">Pinus glauca</name>
    <dbReference type="NCBI Taxonomy" id="3330"/>
    <lineage>
        <taxon>Eukaryota</taxon>
        <taxon>Viridiplantae</taxon>
        <taxon>Streptophyta</taxon>
        <taxon>Embryophyta</taxon>
        <taxon>Tracheophyta</taxon>
        <taxon>Spermatophyta</taxon>
        <taxon>Pinopsida</taxon>
        <taxon>Pinidae</taxon>
        <taxon>Conifers I</taxon>
        <taxon>Pinales</taxon>
        <taxon>Pinaceae</taxon>
        <taxon>Picea</taxon>
    </lineage>
</organism>
<sequence>MHHPTYAQTSCLSQERNAYLVEWYRTYFMINPFTFTVTNRAPCSFSLPTSIPYITS</sequence>
<evidence type="ECO:0000313" key="2">
    <source>
        <dbReference type="EMBL" id="KUM50258.1"/>
    </source>
</evidence>
<dbReference type="EMBL" id="LKAM01000001">
    <property type="protein sequence ID" value="KUM50239.1"/>
    <property type="molecule type" value="Genomic_DNA"/>
</dbReference>